<dbReference type="InterPro" id="IPR052513">
    <property type="entry name" value="Thioester_dehydratase-like"/>
</dbReference>
<protein>
    <recommendedName>
        <fullName evidence="1">ChsH2 C-terminal OB-fold domain-containing protein</fullName>
    </recommendedName>
</protein>
<dbReference type="OrthoDB" id="9573at2157"/>
<dbReference type="AlphaFoldDB" id="A0A6B0SIB5"/>
<evidence type="ECO:0000313" key="2">
    <source>
        <dbReference type="EMBL" id="MXR21425.1"/>
    </source>
</evidence>
<dbReference type="Proteomes" id="UP000471521">
    <property type="component" value="Unassembled WGS sequence"/>
</dbReference>
<accession>A0A6B0SIB5</accession>
<name>A0A6B0SIB5_9EURY</name>
<dbReference type="InterPro" id="IPR012340">
    <property type="entry name" value="NA-bd_OB-fold"/>
</dbReference>
<proteinExistence type="predicted"/>
<gene>
    <name evidence="2" type="ORF">GRX66_12715</name>
</gene>
<dbReference type="SUPFAM" id="SSF50249">
    <property type="entry name" value="Nucleic acid-binding proteins"/>
    <property type="match status" value="1"/>
</dbReference>
<feature type="domain" description="ChsH2 C-terminal OB-fold" evidence="1">
    <location>
        <begin position="43"/>
        <end position="92"/>
    </location>
</feature>
<dbReference type="InterPro" id="IPR002878">
    <property type="entry name" value="ChsH2_C"/>
</dbReference>
<dbReference type="RefSeq" id="WP_159526900.1">
    <property type="nucleotide sequence ID" value="NZ_WUUU01000111.1"/>
</dbReference>
<evidence type="ECO:0000259" key="1">
    <source>
        <dbReference type="Pfam" id="PF01796"/>
    </source>
</evidence>
<evidence type="ECO:0000313" key="3">
    <source>
        <dbReference type="Proteomes" id="UP000471521"/>
    </source>
</evidence>
<dbReference type="PANTHER" id="PTHR34075">
    <property type="entry name" value="BLR3430 PROTEIN"/>
    <property type="match status" value="1"/>
</dbReference>
<dbReference type="Pfam" id="PF01796">
    <property type="entry name" value="OB_ChsH2_C"/>
    <property type="match status" value="1"/>
</dbReference>
<dbReference type="PANTHER" id="PTHR34075:SF5">
    <property type="entry name" value="BLR3430 PROTEIN"/>
    <property type="match status" value="1"/>
</dbReference>
<keyword evidence="3" id="KW-1185">Reference proteome</keyword>
<comment type="caution">
    <text evidence="2">The sequence shown here is derived from an EMBL/GenBank/DDBJ whole genome shotgun (WGS) entry which is preliminary data.</text>
</comment>
<sequence length="112" mass="11876">MTDDEPAVSAAATACEECGETWAYDRARCRVCGSESVREVALGPGELVATTVSRVTPPGVREPNPLGVARFANGVQVTAQLADEDLTVGDRVLLAGDYELRDGTRGPRLESR</sequence>
<reference evidence="2 3" key="1">
    <citation type="submission" date="2019-12" db="EMBL/GenBank/DDBJ databases">
        <title>Isolation and characterization of three novel carbon monoxide-oxidizing members of Halobacteria from salione crusts and soils.</title>
        <authorList>
            <person name="Myers M.R."/>
            <person name="King G.M."/>
        </authorList>
    </citation>
    <scope>NUCLEOTIDE SEQUENCE [LARGE SCALE GENOMIC DNA]</scope>
    <source>
        <strain evidence="2 3">PCN9</strain>
    </source>
</reference>
<dbReference type="EMBL" id="WUUU01000111">
    <property type="protein sequence ID" value="MXR21425.1"/>
    <property type="molecule type" value="Genomic_DNA"/>
</dbReference>
<organism evidence="2 3">
    <name type="scientific">Halobacterium bonnevillei</name>
    <dbReference type="NCBI Taxonomy" id="2692200"/>
    <lineage>
        <taxon>Archaea</taxon>
        <taxon>Methanobacteriati</taxon>
        <taxon>Methanobacteriota</taxon>
        <taxon>Stenosarchaea group</taxon>
        <taxon>Halobacteria</taxon>
        <taxon>Halobacteriales</taxon>
        <taxon>Halobacteriaceae</taxon>
        <taxon>Halobacterium</taxon>
    </lineage>
</organism>